<comment type="caution">
    <text evidence="1">The sequence shown here is derived from an EMBL/GenBank/DDBJ whole genome shotgun (WGS) entry which is preliminary data.</text>
</comment>
<sequence length="209" mass="23546">MEEKLNKISHEGDIDALYQFISEHTKHVFDDIGEKPLVDSPLYMAAASDIDKELGRVQGKGGRTSLHYVAEYENLHDFLDAFLSACPASLEDVTNRRQTALHLASKKGKFKSVEIMLKWCNKGLRSTERRKFLNLMDEDGNTHGHNKKSKPESGIGVNAINVEGLTALDISKQRDVGNREEIKEMLTRAGELNAVSVSERLYSSEHYLR</sequence>
<accession>A0AA87ZQ59</accession>
<dbReference type="SUPFAM" id="SSF48403">
    <property type="entry name" value="Ankyrin repeat"/>
    <property type="match status" value="1"/>
</dbReference>
<organism evidence="1 2">
    <name type="scientific">Ficus carica</name>
    <name type="common">Common fig</name>
    <dbReference type="NCBI Taxonomy" id="3494"/>
    <lineage>
        <taxon>Eukaryota</taxon>
        <taxon>Viridiplantae</taxon>
        <taxon>Streptophyta</taxon>
        <taxon>Embryophyta</taxon>
        <taxon>Tracheophyta</taxon>
        <taxon>Spermatophyta</taxon>
        <taxon>Magnoliopsida</taxon>
        <taxon>eudicotyledons</taxon>
        <taxon>Gunneridae</taxon>
        <taxon>Pentapetalae</taxon>
        <taxon>rosids</taxon>
        <taxon>fabids</taxon>
        <taxon>Rosales</taxon>
        <taxon>Moraceae</taxon>
        <taxon>Ficeae</taxon>
        <taxon>Ficus</taxon>
    </lineage>
</organism>
<dbReference type="EMBL" id="BTGU01000003">
    <property type="protein sequence ID" value="GMN30928.1"/>
    <property type="molecule type" value="Genomic_DNA"/>
</dbReference>
<protein>
    <recommendedName>
        <fullName evidence="3">Ankyrin repeat protein</fullName>
    </recommendedName>
</protein>
<gene>
    <name evidence="1" type="ORF">TIFTF001_003036</name>
</gene>
<dbReference type="Proteomes" id="UP001187192">
    <property type="component" value="Unassembled WGS sequence"/>
</dbReference>
<reference evidence="1" key="1">
    <citation type="submission" date="2023-07" db="EMBL/GenBank/DDBJ databases">
        <title>draft genome sequence of fig (Ficus carica).</title>
        <authorList>
            <person name="Takahashi T."/>
            <person name="Nishimura K."/>
        </authorList>
    </citation>
    <scope>NUCLEOTIDE SEQUENCE</scope>
</reference>
<evidence type="ECO:0008006" key="3">
    <source>
        <dbReference type="Google" id="ProtNLM"/>
    </source>
</evidence>
<dbReference type="PANTHER" id="PTHR24128">
    <property type="entry name" value="HOMEOBOX PROTEIN WARIAI"/>
    <property type="match status" value="1"/>
</dbReference>
<dbReference type="PANTHER" id="PTHR24128:SF24">
    <property type="entry name" value="ANKYRIN REPEAT PROTEIN"/>
    <property type="match status" value="1"/>
</dbReference>
<name>A0AA87ZQ59_FICCA</name>
<keyword evidence="2" id="KW-1185">Reference proteome</keyword>
<dbReference type="InterPro" id="IPR036770">
    <property type="entry name" value="Ankyrin_rpt-contain_sf"/>
</dbReference>
<proteinExistence type="predicted"/>
<dbReference type="AlphaFoldDB" id="A0AA87ZQ59"/>
<dbReference type="Gene3D" id="1.25.40.20">
    <property type="entry name" value="Ankyrin repeat-containing domain"/>
    <property type="match status" value="1"/>
</dbReference>
<evidence type="ECO:0000313" key="1">
    <source>
        <dbReference type="EMBL" id="GMN30928.1"/>
    </source>
</evidence>
<evidence type="ECO:0000313" key="2">
    <source>
        <dbReference type="Proteomes" id="UP001187192"/>
    </source>
</evidence>